<evidence type="ECO:0000256" key="5">
    <source>
        <dbReference type="ARBA" id="ARBA00023054"/>
    </source>
</evidence>
<evidence type="ECO:0000256" key="2">
    <source>
        <dbReference type="ARBA" id="ARBA00007209"/>
    </source>
</evidence>
<evidence type="ECO:0000256" key="3">
    <source>
        <dbReference type="ARBA" id="ARBA00022490"/>
    </source>
</evidence>
<keyword evidence="4 10" id="KW-0282">Flagellum</keyword>
<dbReference type="InterPro" id="IPR000435">
    <property type="entry name" value="Tektins"/>
</dbReference>
<keyword evidence="6 10" id="KW-0969">Cilium</keyword>
<dbReference type="GO" id="GO:0060271">
    <property type="term" value="P:cilium assembly"/>
    <property type="evidence" value="ECO:0007669"/>
    <property type="project" value="UniProtKB-UniRule"/>
</dbReference>
<sequence length="432" mass="49590">MFSEDGYLGCPKGVESIMTLNKNLNAKVIDQVNNTQELVMLNNFARETNEYQFKKCLQERISDIISWQWVLEDLSKRLNEAIGALRHEHNALRVVVQRIQNEINEHSKEASRPGALKPLSDAVEEAITQEFNFLRDEKKKFENMIPELEKQISNLEKTRKRIEVDILNKQQALSVEESCSNIDTNSTSKIISQKKRRRFSPVSRWENRCASLKRAGLRALTSAIITRQQVRGARVYLSIAAQAYAARVDAALRRRLHANTSKLHELEWQRAEVIKDMKSLDEEMLTTEQNLLDTLKQERVIVARLADRTLKPPGELTRDNVDIKLKDELSRLRHFTKYLRSNIDRISSLQKHLMESITQIECCAEDIVQVTHLDEDRIRSRLGNVKCNTKTSHGSPGPSTKTNHASIPLSQGIPLTAIMEEDENVDDYPIDD</sequence>
<dbReference type="InterPro" id="IPR048256">
    <property type="entry name" value="Tektin-like"/>
</dbReference>
<protein>
    <recommendedName>
        <fullName evidence="10">Tektin</fullName>
    </recommendedName>
</protein>
<dbReference type="AlphaFoldDB" id="A0A6J1WDW7"/>
<evidence type="ECO:0000256" key="9">
    <source>
        <dbReference type="ARBA" id="ARBA00045224"/>
    </source>
</evidence>
<dbReference type="PANTHER" id="PTHR19960:SF25">
    <property type="entry name" value="TEKTIN-1"/>
    <property type="match status" value="1"/>
</dbReference>
<keyword evidence="8 10" id="KW-0966">Cell projection</keyword>
<gene>
    <name evidence="14" type="primary">LOC113512176</name>
</gene>
<dbReference type="RefSeq" id="XP_026751778.1">
    <property type="nucleotide sequence ID" value="XM_026895977.3"/>
</dbReference>
<proteinExistence type="inferred from homology"/>
<comment type="function">
    <text evidence="9">Microtubule inner protein (MIP) part of the dynein-decorated doublet microtubules (DMTs) in cilia and flagellar axoneme. Forms filamentous polymers in the walls of ciliary and flagellar microtubules.</text>
</comment>
<evidence type="ECO:0000313" key="14">
    <source>
        <dbReference type="RefSeq" id="XP_026751778.1"/>
    </source>
</evidence>
<keyword evidence="13" id="KW-1185">Reference proteome</keyword>
<comment type="subcellular location">
    <subcellularLocation>
        <location evidence="10">Cytoplasm</location>
        <location evidence="10">Cytoskeleton</location>
        <location evidence="10">Cilium axoneme</location>
    </subcellularLocation>
    <subcellularLocation>
        <location evidence="1">Cytoplasm</location>
        <location evidence="1">Cytoskeleton</location>
        <location evidence="1">Flagellum axoneme</location>
    </subcellularLocation>
</comment>
<keyword evidence="7" id="KW-0206">Cytoskeleton</keyword>
<dbReference type="InParanoid" id="A0A6J1WDW7"/>
<evidence type="ECO:0000256" key="6">
    <source>
        <dbReference type="ARBA" id="ARBA00023069"/>
    </source>
</evidence>
<dbReference type="Proteomes" id="UP001652740">
    <property type="component" value="Unplaced"/>
</dbReference>
<dbReference type="OrthoDB" id="440745at2759"/>
<feature type="coiled-coil region" evidence="11">
    <location>
        <begin position="89"/>
        <end position="172"/>
    </location>
</feature>
<evidence type="ECO:0000256" key="10">
    <source>
        <dbReference type="RuleBase" id="RU367040"/>
    </source>
</evidence>
<dbReference type="GO" id="GO:0060294">
    <property type="term" value="P:cilium movement involved in cell motility"/>
    <property type="evidence" value="ECO:0007669"/>
    <property type="project" value="UniProtKB-UniRule"/>
</dbReference>
<organism evidence="13 14">
    <name type="scientific">Galleria mellonella</name>
    <name type="common">Greater wax moth</name>
    <dbReference type="NCBI Taxonomy" id="7137"/>
    <lineage>
        <taxon>Eukaryota</taxon>
        <taxon>Metazoa</taxon>
        <taxon>Ecdysozoa</taxon>
        <taxon>Arthropoda</taxon>
        <taxon>Hexapoda</taxon>
        <taxon>Insecta</taxon>
        <taxon>Pterygota</taxon>
        <taxon>Neoptera</taxon>
        <taxon>Endopterygota</taxon>
        <taxon>Lepidoptera</taxon>
        <taxon>Glossata</taxon>
        <taxon>Ditrysia</taxon>
        <taxon>Pyraloidea</taxon>
        <taxon>Pyralidae</taxon>
        <taxon>Galleriinae</taxon>
        <taxon>Galleria</taxon>
    </lineage>
</organism>
<evidence type="ECO:0000256" key="12">
    <source>
        <dbReference type="SAM" id="MobiDB-lite"/>
    </source>
</evidence>
<evidence type="ECO:0000256" key="1">
    <source>
        <dbReference type="ARBA" id="ARBA00004611"/>
    </source>
</evidence>
<evidence type="ECO:0000256" key="4">
    <source>
        <dbReference type="ARBA" id="ARBA00022846"/>
    </source>
</evidence>
<feature type="region of interest" description="Disordered" evidence="12">
    <location>
        <begin position="386"/>
        <end position="407"/>
    </location>
</feature>
<comment type="similarity">
    <text evidence="2 10">Belongs to the tektin family.</text>
</comment>
<dbReference type="GO" id="GO:0005634">
    <property type="term" value="C:nucleus"/>
    <property type="evidence" value="ECO:0007669"/>
    <property type="project" value="TreeGrafter"/>
</dbReference>
<dbReference type="GO" id="GO:0015630">
    <property type="term" value="C:microtubule cytoskeleton"/>
    <property type="evidence" value="ECO:0007669"/>
    <property type="project" value="UniProtKB-UniRule"/>
</dbReference>
<dbReference type="KEGG" id="gmw:113512176"/>
<evidence type="ECO:0000313" key="13">
    <source>
        <dbReference type="Proteomes" id="UP001652740"/>
    </source>
</evidence>
<keyword evidence="5 11" id="KW-0175">Coiled coil</keyword>
<evidence type="ECO:0000256" key="8">
    <source>
        <dbReference type="ARBA" id="ARBA00023273"/>
    </source>
</evidence>
<evidence type="ECO:0000256" key="7">
    <source>
        <dbReference type="ARBA" id="ARBA00023212"/>
    </source>
</evidence>
<dbReference type="GO" id="GO:0005930">
    <property type="term" value="C:axoneme"/>
    <property type="evidence" value="ECO:0007669"/>
    <property type="project" value="UniProtKB-SubCell"/>
</dbReference>
<name>A0A6J1WDW7_GALME</name>
<accession>A0A6J1WDW7</accession>
<dbReference type="Pfam" id="PF03148">
    <property type="entry name" value="Tektin"/>
    <property type="match status" value="1"/>
</dbReference>
<evidence type="ECO:0000256" key="11">
    <source>
        <dbReference type="SAM" id="Coils"/>
    </source>
</evidence>
<reference evidence="14" key="1">
    <citation type="submission" date="2025-08" db="UniProtKB">
        <authorList>
            <consortium name="RefSeq"/>
        </authorList>
    </citation>
    <scope>IDENTIFICATION</scope>
    <source>
        <tissue evidence="14">Whole larvae</tissue>
    </source>
</reference>
<dbReference type="GeneID" id="113512176"/>
<keyword evidence="3" id="KW-0963">Cytoplasm</keyword>
<dbReference type="PANTHER" id="PTHR19960">
    <property type="entry name" value="TEKTIN"/>
    <property type="match status" value="1"/>
</dbReference>